<dbReference type="GO" id="GO:0020037">
    <property type="term" value="F:heme binding"/>
    <property type="evidence" value="ECO:0007669"/>
    <property type="project" value="InterPro"/>
</dbReference>
<proteinExistence type="predicted"/>
<keyword evidence="3" id="KW-1185">Reference proteome</keyword>
<dbReference type="AlphaFoldDB" id="A0A317XZT2"/>
<dbReference type="GO" id="GO:0019825">
    <property type="term" value="F:oxygen binding"/>
    <property type="evidence" value="ECO:0007669"/>
    <property type="project" value="InterPro"/>
</dbReference>
<dbReference type="OrthoDB" id="10027058at2759"/>
<protein>
    <recommendedName>
        <fullName evidence="1">Globin-sensor domain-containing protein</fullName>
    </recommendedName>
</protein>
<evidence type="ECO:0000259" key="1">
    <source>
        <dbReference type="Pfam" id="PF11563"/>
    </source>
</evidence>
<dbReference type="InParanoid" id="A0A317XZT2"/>
<sequence length="147" mass="16249">MSTPETQESTEVVQMAEAEPSAAFVVGPRLAYLIDFVELTASDVEAIHGSASVIRPLLPSILDDAYVKLLDTPATRAIFDRRYGHLNPTTGQTELPLEEDGMFRHKDFLSKYLINILSGSYHTGEVFDYMETVGFAHAGKSVDRIDI</sequence>
<gene>
    <name evidence="2" type="ORF">BCV70DRAFT_7708</name>
</gene>
<dbReference type="Gene3D" id="1.10.490.10">
    <property type="entry name" value="Globins"/>
    <property type="match status" value="1"/>
</dbReference>
<dbReference type="PANTHER" id="PTHR42071">
    <property type="entry name" value="PROTOGLOBIN DOMAIN-CONTAINING PROTEIN"/>
    <property type="match status" value="1"/>
</dbReference>
<dbReference type="EMBL" id="KZ819188">
    <property type="protein sequence ID" value="PWZ02879.1"/>
    <property type="molecule type" value="Genomic_DNA"/>
</dbReference>
<dbReference type="InterPro" id="IPR012292">
    <property type="entry name" value="Globin/Proto"/>
</dbReference>
<accession>A0A317XZT2</accession>
<evidence type="ECO:0000313" key="3">
    <source>
        <dbReference type="Proteomes" id="UP000246740"/>
    </source>
</evidence>
<dbReference type="InterPro" id="IPR044398">
    <property type="entry name" value="Globin-sensor_dom"/>
</dbReference>
<reference evidence="2 3" key="1">
    <citation type="journal article" date="2018" name="Mol. Biol. Evol.">
        <title>Broad Genomic Sampling Reveals a Smut Pathogenic Ancestry of the Fungal Clade Ustilaginomycotina.</title>
        <authorList>
            <person name="Kijpornyongpan T."/>
            <person name="Mondo S.J."/>
            <person name="Barry K."/>
            <person name="Sandor L."/>
            <person name="Lee J."/>
            <person name="Lipzen A."/>
            <person name="Pangilinan J."/>
            <person name="LaButti K."/>
            <person name="Hainaut M."/>
            <person name="Henrissat B."/>
            <person name="Grigoriev I.V."/>
            <person name="Spatafora J.W."/>
            <person name="Aime M.C."/>
        </authorList>
    </citation>
    <scope>NUCLEOTIDE SEQUENCE [LARGE SCALE GENOMIC DNA]</scope>
    <source>
        <strain evidence="2 3">MCA 3645</strain>
    </source>
</reference>
<dbReference type="PANTHER" id="PTHR42071:SF1">
    <property type="entry name" value="GLOBIN-SENSOR DOMAIN-CONTAINING PROTEIN"/>
    <property type="match status" value="1"/>
</dbReference>
<dbReference type="Pfam" id="PF11563">
    <property type="entry name" value="Protoglobin"/>
    <property type="match status" value="1"/>
</dbReference>
<dbReference type="Proteomes" id="UP000246740">
    <property type="component" value="Unassembled WGS sequence"/>
</dbReference>
<evidence type="ECO:0000313" key="2">
    <source>
        <dbReference type="EMBL" id="PWZ02879.1"/>
    </source>
</evidence>
<organism evidence="2 3">
    <name type="scientific">Testicularia cyperi</name>
    <dbReference type="NCBI Taxonomy" id="1882483"/>
    <lineage>
        <taxon>Eukaryota</taxon>
        <taxon>Fungi</taxon>
        <taxon>Dikarya</taxon>
        <taxon>Basidiomycota</taxon>
        <taxon>Ustilaginomycotina</taxon>
        <taxon>Ustilaginomycetes</taxon>
        <taxon>Ustilaginales</taxon>
        <taxon>Anthracoideaceae</taxon>
        <taxon>Testicularia</taxon>
    </lineage>
</organism>
<dbReference type="InterPro" id="IPR009050">
    <property type="entry name" value="Globin-like_sf"/>
</dbReference>
<feature type="domain" description="Globin-sensor" evidence="1">
    <location>
        <begin position="29"/>
        <end position="145"/>
    </location>
</feature>
<dbReference type="SUPFAM" id="SSF46458">
    <property type="entry name" value="Globin-like"/>
    <property type="match status" value="1"/>
</dbReference>
<name>A0A317XZT2_9BASI</name>